<dbReference type="EMBL" id="DWXZ01000221">
    <property type="protein sequence ID" value="HJB38477.1"/>
    <property type="molecule type" value="Genomic_DNA"/>
</dbReference>
<evidence type="ECO:0000256" key="2">
    <source>
        <dbReference type="ARBA" id="ARBA00022475"/>
    </source>
</evidence>
<proteinExistence type="predicted"/>
<feature type="transmembrane region" description="Helical" evidence="8">
    <location>
        <begin position="95"/>
        <end position="118"/>
    </location>
</feature>
<dbReference type="GO" id="GO:0008360">
    <property type="term" value="P:regulation of cell shape"/>
    <property type="evidence" value="ECO:0007669"/>
    <property type="project" value="UniProtKB-KW"/>
</dbReference>
<protein>
    <submittedName>
        <fullName evidence="9">Polysaccharide biosynthesis C-terminal domain-containing protein</fullName>
    </submittedName>
</protein>
<keyword evidence="2" id="KW-1003">Cell membrane</keyword>
<comment type="subcellular location">
    <subcellularLocation>
        <location evidence="1">Cell membrane</location>
        <topology evidence="1">Multi-pass membrane protein</topology>
    </subcellularLocation>
</comment>
<dbReference type="Proteomes" id="UP000824214">
    <property type="component" value="Unassembled WGS sequence"/>
</dbReference>
<evidence type="ECO:0000313" key="9">
    <source>
        <dbReference type="EMBL" id="HJB38477.1"/>
    </source>
</evidence>
<reference evidence="9" key="1">
    <citation type="journal article" date="2021" name="PeerJ">
        <title>Extensive microbial diversity within the chicken gut microbiome revealed by metagenomics and culture.</title>
        <authorList>
            <person name="Gilroy R."/>
            <person name="Ravi A."/>
            <person name="Getino M."/>
            <person name="Pursley I."/>
            <person name="Horton D.L."/>
            <person name="Alikhan N.F."/>
            <person name="Baker D."/>
            <person name="Gharbi K."/>
            <person name="Hall N."/>
            <person name="Watson M."/>
            <person name="Adriaenssens E.M."/>
            <person name="Foster-Nyarko E."/>
            <person name="Jarju S."/>
            <person name="Secka A."/>
            <person name="Antonio M."/>
            <person name="Oren A."/>
            <person name="Chaudhuri R.R."/>
            <person name="La Ragione R."/>
            <person name="Hildebrand F."/>
            <person name="Pallen M.J."/>
        </authorList>
    </citation>
    <scope>NUCLEOTIDE SEQUENCE</scope>
    <source>
        <strain evidence="9">ChiBcolR8-3208</strain>
    </source>
</reference>
<evidence type="ECO:0000256" key="1">
    <source>
        <dbReference type="ARBA" id="ARBA00004651"/>
    </source>
</evidence>
<feature type="transmembrane region" description="Helical" evidence="8">
    <location>
        <begin position="471"/>
        <end position="489"/>
    </location>
</feature>
<organism evidence="9 10">
    <name type="scientific">Candidatus Acutalibacter ornithocaccae</name>
    <dbReference type="NCBI Taxonomy" id="2838416"/>
    <lineage>
        <taxon>Bacteria</taxon>
        <taxon>Bacillati</taxon>
        <taxon>Bacillota</taxon>
        <taxon>Clostridia</taxon>
        <taxon>Eubacteriales</taxon>
        <taxon>Acutalibacteraceae</taxon>
        <taxon>Acutalibacter</taxon>
    </lineage>
</organism>
<feature type="transmembrane region" description="Helical" evidence="8">
    <location>
        <begin position="413"/>
        <end position="434"/>
    </location>
</feature>
<dbReference type="InterPro" id="IPR024923">
    <property type="entry name" value="PG_synth_SpoVB"/>
</dbReference>
<feature type="transmembrane region" description="Helical" evidence="8">
    <location>
        <begin position="377"/>
        <end position="401"/>
    </location>
</feature>
<evidence type="ECO:0000256" key="5">
    <source>
        <dbReference type="ARBA" id="ARBA00022984"/>
    </source>
</evidence>
<feature type="transmembrane region" description="Helical" evidence="8">
    <location>
        <begin position="509"/>
        <end position="530"/>
    </location>
</feature>
<keyword evidence="3 8" id="KW-0812">Transmembrane</keyword>
<keyword evidence="6 8" id="KW-1133">Transmembrane helix</keyword>
<gene>
    <name evidence="9" type="ORF">H9942_10515</name>
</gene>
<dbReference type="InterPro" id="IPR002797">
    <property type="entry name" value="Polysacc_synth"/>
</dbReference>
<keyword evidence="7 8" id="KW-0472">Membrane</keyword>
<evidence type="ECO:0000256" key="7">
    <source>
        <dbReference type="ARBA" id="ARBA00023136"/>
    </source>
</evidence>
<comment type="caution">
    <text evidence="9">The sequence shown here is derived from an EMBL/GenBank/DDBJ whole genome shotgun (WGS) entry which is preliminary data.</text>
</comment>
<feature type="transmembrane region" description="Helical" evidence="8">
    <location>
        <begin position="169"/>
        <end position="188"/>
    </location>
</feature>
<feature type="transmembrane region" description="Helical" evidence="8">
    <location>
        <begin position="208"/>
        <end position="235"/>
    </location>
</feature>
<feature type="transmembrane region" description="Helical" evidence="8">
    <location>
        <begin position="542"/>
        <end position="563"/>
    </location>
</feature>
<keyword evidence="4" id="KW-0133">Cell shape</keyword>
<evidence type="ECO:0000256" key="6">
    <source>
        <dbReference type="ARBA" id="ARBA00022989"/>
    </source>
</evidence>
<feature type="transmembrane region" description="Helical" evidence="8">
    <location>
        <begin position="124"/>
        <end position="148"/>
    </location>
</feature>
<reference evidence="9" key="2">
    <citation type="submission" date="2021-04" db="EMBL/GenBank/DDBJ databases">
        <authorList>
            <person name="Gilroy R."/>
        </authorList>
    </citation>
    <scope>NUCLEOTIDE SEQUENCE</scope>
    <source>
        <strain evidence="9">ChiBcolR8-3208</strain>
    </source>
</reference>
<accession>A0A9D2RZG7</accession>
<dbReference type="GO" id="GO:0005886">
    <property type="term" value="C:plasma membrane"/>
    <property type="evidence" value="ECO:0007669"/>
    <property type="project" value="UniProtKB-SubCell"/>
</dbReference>
<evidence type="ECO:0000256" key="8">
    <source>
        <dbReference type="SAM" id="Phobius"/>
    </source>
</evidence>
<dbReference type="GO" id="GO:0009252">
    <property type="term" value="P:peptidoglycan biosynthetic process"/>
    <property type="evidence" value="ECO:0007669"/>
    <property type="project" value="UniProtKB-KW"/>
</dbReference>
<dbReference type="AlphaFoldDB" id="A0A9D2RZG7"/>
<feature type="transmembrane region" description="Helical" evidence="8">
    <location>
        <begin position="329"/>
        <end position="356"/>
    </location>
</feature>
<feature type="transmembrane region" description="Helical" evidence="8">
    <location>
        <begin position="267"/>
        <end position="287"/>
    </location>
</feature>
<dbReference type="PANTHER" id="PTHR30250:SF21">
    <property type="entry name" value="LIPID II FLIPPASE MURJ"/>
    <property type="match status" value="1"/>
</dbReference>
<dbReference type="PANTHER" id="PTHR30250">
    <property type="entry name" value="PST FAMILY PREDICTED COLANIC ACID TRANSPORTER"/>
    <property type="match status" value="1"/>
</dbReference>
<sequence length="590" mass="62197">MAQMRGQRGKRHGFLHGALVLTAGMAVVKVLGALFKVPLTYAIGEYGIGLFNLAYHFYGPVFTLATAGFPLAVAQLVSESSSLGRWNDARQVKQVAMPLFLGVGALGLGAMACLAPLYCRWVTGAAYALAPMLALAPAVLLACAASVYRGYYEGLGNMVPTAFSQVLEAAVKLALGLAAAWWAVSFFQGEYAARGTVLGLVPDSQEQALFFTLSLGAAAALLGVTAGSLVSLLYLTLRFRLHGDGTVPRLYRQSPPARGKGETRRRLWAITVPIALASLTTSLAGLIDATFLQSRVGAILQTEPQRLLEVYQGQIPAAYQRDIQAIPTYLYGCYSLAMTIYLLVPGITQAFGTSALPSVTSAWTRGSRKELRGRMETVVRVTALFCFPAGIGMAALAQPIAQLFYGEGQSTPIVARSLALLGVASLASSLCGPFSSMLQAVGKAGWNVRLLVAAMALKLAANWFLCAIPEVNIQGAALGTLASYLFLAAAQLGCLRRATGVRLSWLGSFLRPLACALLCGMGARLAYGALGPLLPSGRWGDGAALLAAVAFGAGLYLAALLLLRGIRKSDLQSLPKGQKIAKTLEKQGWI</sequence>
<name>A0A9D2RZG7_9FIRM</name>
<dbReference type="InterPro" id="IPR004268">
    <property type="entry name" value="MurJ"/>
</dbReference>
<dbReference type="Pfam" id="PF01943">
    <property type="entry name" value="Polysacc_synt"/>
    <property type="match status" value="1"/>
</dbReference>
<evidence type="ECO:0000256" key="3">
    <source>
        <dbReference type="ARBA" id="ARBA00022692"/>
    </source>
</evidence>
<keyword evidence="5" id="KW-0573">Peptidoglycan synthesis</keyword>
<feature type="transmembrane region" description="Helical" evidence="8">
    <location>
        <begin position="446"/>
        <end position="465"/>
    </location>
</feature>
<feature type="transmembrane region" description="Helical" evidence="8">
    <location>
        <begin position="12"/>
        <end position="35"/>
    </location>
</feature>
<feature type="transmembrane region" description="Helical" evidence="8">
    <location>
        <begin position="55"/>
        <end position="74"/>
    </location>
</feature>
<dbReference type="InterPro" id="IPR050833">
    <property type="entry name" value="Poly_Biosynth_Transport"/>
</dbReference>
<dbReference type="PIRSF" id="PIRSF038958">
    <property type="entry name" value="PG_synth_SpoVB"/>
    <property type="match status" value="1"/>
</dbReference>
<evidence type="ECO:0000313" key="10">
    <source>
        <dbReference type="Proteomes" id="UP000824214"/>
    </source>
</evidence>
<evidence type="ECO:0000256" key="4">
    <source>
        <dbReference type="ARBA" id="ARBA00022960"/>
    </source>
</evidence>
<dbReference type="Pfam" id="PF03023">
    <property type="entry name" value="MurJ"/>
    <property type="match status" value="1"/>
</dbReference>